<evidence type="ECO:0000313" key="8">
    <source>
        <dbReference type="EMBL" id="MDR7355845.1"/>
    </source>
</evidence>
<dbReference type="InterPro" id="IPR020550">
    <property type="entry name" value="Inositol_monophosphatase_CS"/>
</dbReference>
<comment type="cofactor">
    <cofactor evidence="2 7">
        <name>Mg(2+)</name>
        <dbReference type="ChEBI" id="CHEBI:18420"/>
    </cofactor>
</comment>
<dbReference type="EMBL" id="JAVDYF010000001">
    <property type="protein sequence ID" value="MDR7355845.1"/>
    <property type="molecule type" value="Genomic_DNA"/>
</dbReference>
<dbReference type="PRINTS" id="PR00377">
    <property type="entry name" value="IMPHPHTASES"/>
</dbReference>
<sequence length="303" mass="31823">MATHCVPDIEPLREEHVSLQRASNVNAQFARRAFVAELGVVAAEIAVDAGVAVAAKRAELGDVRAFSQSKSSPVDPVTIADTLAEDLIDELLLQRRPEDGLIGEEGTQRVSVSSVTWIVDPIDGTVNFIYGYPQYCVSIAAVCDGAPIAGAVFNPATGELFAASEGNGAMKFKPGCPPKRLSVTAESSLGQALIATGFGYSHKRRSAQAEFLVEVLPKVRDIRRLGSAALDLCALAEGLVDGFYEHGLNAWDYAAGAIIAREAGAVVSTPALSTPSSQGELVAGWTPGIGDAFQRLLDVAGRM</sequence>
<comment type="catalytic activity">
    <reaction evidence="1 7">
        <text>a myo-inositol phosphate + H2O = myo-inositol + phosphate</text>
        <dbReference type="Rhea" id="RHEA:24056"/>
        <dbReference type="ChEBI" id="CHEBI:15377"/>
        <dbReference type="ChEBI" id="CHEBI:17268"/>
        <dbReference type="ChEBI" id="CHEBI:43474"/>
        <dbReference type="ChEBI" id="CHEBI:84139"/>
        <dbReference type="EC" id="3.1.3.25"/>
    </reaction>
</comment>
<name>A0ABU2BB65_9CORY</name>
<dbReference type="PROSITE" id="PS00630">
    <property type="entry name" value="IMP_2"/>
    <property type="match status" value="1"/>
</dbReference>
<evidence type="ECO:0000256" key="2">
    <source>
        <dbReference type="ARBA" id="ARBA00001946"/>
    </source>
</evidence>
<dbReference type="InterPro" id="IPR033942">
    <property type="entry name" value="IMPase"/>
</dbReference>
<comment type="caution">
    <text evidence="8">The sequence shown here is derived from an EMBL/GenBank/DDBJ whole genome shotgun (WGS) entry which is preliminary data.</text>
</comment>
<dbReference type="PANTHER" id="PTHR20854">
    <property type="entry name" value="INOSITOL MONOPHOSPHATASE"/>
    <property type="match status" value="1"/>
</dbReference>
<dbReference type="InterPro" id="IPR020583">
    <property type="entry name" value="Inositol_monoP_metal-BS"/>
</dbReference>
<keyword evidence="6 7" id="KW-0460">Magnesium</keyword>
<proteinExistence type="inferred from homology"/>
<evidence type="ECO:0000256" key="5">
    <source>
        <dbReference type="ARBA" id="ARBA00022801"/>
    </source>
</evidence>
<dbReference type="PANTHER" id="PTHR20854:SF4">
    <property type="entry name" value="INOSITOL-1-MONOPHOSPHATASE-RELATED"/>
    <property type="match status" value="1"/>
</dbReference>
<evidence type="ECO:0000256" key="7">
    <source>
        <dbReference type="RuleBase" id="RU364068"/>
    </source>
</evidence>
<dbReference type="Pfam" id="PF00459">
    <property type="entry name" value="Inositol_P"/>
    <property type="match status" value="1"/>
</dbReference>
<evidence type="ECO:0000256" key="6">
    <source>
        <dbReference type="ARBA" id="ARBA00022842"/>
    </source>
</evidence>
<dbReference type="Proteomes" id="UP001183619">
    <property type="component" value="Unassembled WGS sequence"/>
</dbReference>
<gene>
    <name evidence="8" type="ORF">J2S37_002383</name>
</gene>
<dbReference type="SUPFAM" id="SSF56655">
    <property type="entry name" value="Carbohydrate phosphatase"/>
    <property type="match status" value="1"/>
</dbReference>
<dbReference type="PROSITE" id="PS00629">
    <property type="entry name" value="IMP_1"/>
    <property type="match status" value="1"/>
</dbReference>
<reference evidence="8 9" key="1">
    <citation type="submission" date="2023-07" db="EMBL/GenBank/DDBJ databases">
        <title>Sequencing the genomes of 1000 actinobacteria strains.</title>
        <authorList>
            <person name="Klenk H.-P."/>
        </authorList>
    </citation>
    <scope>NUCLEOTIDE SEQUENCE [LARGE SCALE GENOMIC DNA]</scope>
    <source>
        <strain evidence="8 9">DSM 44508</strain>
    </source>
</reference>
<dbReference type="InterPro" id="IPR000760">
    <property type="entry name" value="Inositol_monophosphatase-like"/>
</dbReference>
<keyword evidence="9" id="KW-1185">Reference proteome</keyword>
<keyword evidence="4 7" id="KW-0479">Metal-binding</keyword>
<keyword evidence="5 7" id="KW-0378">Hydrolase</keyword>
<comment type="similarity">
    <text evidence="3 7">Belongs to the inositol monophosphatase superfamily.</text>
</comment>
<organism evidence="8 9">
    <name type="scientific">Corynebacterium felinum</name>
    <dbReference type="NCBI Taxonomy" id="131318"/>
    <lineage>
        <taxon>Bacteria</taxon>
        <taxon>Bacillati</taxon>
        <taxon>Actinomycetota</taxon>
        <taxon>Actinomycetes</taxon>
        <taxon>Mycobacteriales</taxon>
        <taxon>Corynebacteriaceae</taxon>
        <taxon>Corynebacterium</taxon>
    </lineage>
</organism>
<evidence type="ECO:0000256" key="4">
    <source>
        <dbReference type="ARBA" id="ARBA00022723"/>
    </source>
</evidence>
<dbReference type="Gene3D" id="3.40.190.80">
    <property type="match status" value="1"/>
</dbReference>
<protein>
    <recommendedName>
        <fullName evidence="7">Inositol-1-monophosphatase</fullName>
        <ecNumber evidence="7">3.1.3.25</ecNumber>
    </recommendedName>
</protein>
<dbReference type="GO" id="GO:0052834">
    <property type="term" value="F:inositol monophosphate phosphatase activity"/>
    <property type="evidence" value="ECO:0007669"/>
    <property type="project" value="UniProtKB-EC"/>
</dbReference>
<evidence type="ECO:0000313" key="9">
    <source>
        <dbReference type="Proteomes" id="UP001183619"/>
    </source>
</evidence>
<evidence type="ECO:0000256" key="1">
    <source>
        <dbReference type="ARBA" id="ARBA00001033"/>
    </source>
</evidence>
<dbReference type="Gene3D" id="3.30.540.10">
    <property type="entry name" value="Fructose-1,6-Bisphosphatase, subunit A, domain 1"/>
    <property type="match status" value="1"/>
</dbReference>
<dbReference type="EC" id="3.1.3.25" evidence="7"/>
<evidence type="ECO:0000256" key="3">
    <source>
        <dbReference type="ARBA" id="ARBA00009759"/>
    </source>
</evidence>
<accession>A0ABU2BB65</accession>
<dbReference type="CDD" id="cd01639">
    <property type="entry name" value="IMPase"/>
    <property type="match status" value="1"/>
</dbReference>